<comment type="caution">
    <text evidence="2">The sequence shown here is derived from an EMBL/GenBank/DDBJ whole genome shotgun (WGS) entry which is preliminary data.</text>
</comment>
<feature type="region of interest" description="Disordered" evidence="1">
    <location>
        <begin position="1"/>
        <end position="20"/>
    </location>
</feature>
<keyword evidence="3" id="KW-1185">Reference proteome</keyword>
<organism evidence="2 3">
    <name type="scientific">Phytophthora nicotianae P1569</name>
    <dbReference type="NCBI Taxonomy" id="1317065"/>
    <lineage>
        <taxon>Eukaryota</taxon>
        <taxon>Sar</taxon>
        <taxon>Stramenopiles</taxon>
        <taxon>Oomycota</taxon>
        <taxon>Peronosporomycetes</taxon>
        <taxon>Peronosporales</taxon>
        <taxon>Peronosporaceae</taxon>
        <taxon>Phytophthora</taxon>
    </lineage>
</organism>
<name>V9FIM9_PHYNI</name>
<evidence type="ECO:0000313" key="3">
    <source>
        <dbReference type="Proteomes" id="UP000018721"/>
    </source>
</evidence>
<protein>
    <submittedName>
        <fullName evidence="2">Uncharacterized protein</fullName>
    </submittedName>
</protein>
<proteinExistence type="predicted"/>
<reference evidence="2 3" key="1">
    <citation type="submission" date="2013-11" db="EMBL/GenBank/DDBJ databases">
        <title>The Genome Sequence of Phytophthora parasitica P1569.</title>
        <authorList>
            <consortium name="The Broad Institute Genomics Platform"/>
            <person name="Russ C."/>
            <person name="Tyler B."/>
            <person name="Panabieres F."/>
            <person name="Shan W."/>
            <person name="Tripathy S."/>
            <person name="Grunwald N."/>
            <person name="Machado M."/>
            <person name="Johnson C.S."/>
            <person name="Arredondo F."/>
            <person name="Hong C."/>
            <person name="Coffey M."/>
            <person name="Young S.K."/>
            <person name="Zeng Q."/>
            <person name="Gargeya S."/>
            <person name="Fitzgerald M."/>
            <person name="Abouelleil A."/>
            <person name="Alvarado L."/>
            <person name="Chapman S.B."/>
            <person name="Gainer-Dewar J."/>
            <person name="Goldberg J."/>
            <person name="Griggs A."/>
            <person name="Gujja S."/>
            <person name="Hansen M."/>
            <person name="Howarth C."/>
            <person name="Imamovic A."/>
            <person name="Ireland A."/>
            <person name="Larimer J."/>
            <person name="McCowan C."/>
            <person name="Murphy C."/>
            <person name="Pearson M."/>
            <person name="Poon T.W."/>
            <person name="Priest M."/>
            <person name="Roberts A."/>
            <person name="Saif S."/>
            <person name="Shea T."/>
            <person name="Sykes S."/>
            <person name="Wortman J."/>
            <person name="Nusbaum C."/>
            <person name="Birren B."/>
        </authorList>
    </citation>
    <scope>NUCLEOTIDE SEQUENCE [LARGE SCALE GENOMIC DNA]</scope>
    <source>
        <strain evidence="2 3">P1569</strain>
    </source>
</reference>
<evidence type="ECO:0000313" key="2">
    <source>
        <dbReference type="EMBL" id="ETI50931.1"/>
    </source>
</evidence>
<dbReference type="OrthoDB" id="121937at2759"/>
<accession>V9FIM9</accession>
<evidence type="ECO:0000256" key="1">
    <source>
        <dbReference type="SAM" id="MobiDB-lite"/>
    </source>
</evidence>
<dbReference type="HOGENOM" id="CLU_3336717_0_0_1"/>
<sequence>MNPASAEAARGLGSRRRPALQTSAKLDVVGESCCRWQQ</sequence>
<dbReference type="EMBL" id="ANIZ01000963">
    <property type="protein sequence ID" value="ETI50931.1"/>
    <property type="molecule type" value="Genomic_DNA"/>
</dbReference>
<dbReference type="Proteomes" id="UP000018721">
    <property type="component" value="Unassembled WGS sequence"/>
</dbReference>
<gene>
    <name evidence="2" type="ORF">F443_05611</name>
</gene>
<dbReference type="AlphaFoldDB" id="V9FIM9"/>
<dbReference type="eggNOG" id="ENOG502RH26">
    <property type="taxonomic scope" value="Eukaryota"/>
</dbReference>